<evidence type="ECO:0000313" key="2">
    <source>
        <dbReference type="EMBL" id="CAE6930848.1"/>
    </source>
</evidence>
<gene>
    <name evidence="2" type="ORF">SNAT2548_LOCUS836</name>
</gene>
<keyword evidence="1" id="KW-1133">Transmembrane helix</keyword>
<comment type="caution">
    <text evidence="2">The sequence shown here is derived from an EMBL/GenBank/DDBJ whole genome shotgun (WGS) entry which is preliminary data.</text>
</comment>
<accession>A0A812GRX7</accession>
<protein>
    <recommendedName>
        <fullName evidence="4">DUF3987 domain-containing protein</fullName>
    </recommendedName>
</protein>
<evidence type="ECO:0000313" key="3">
    <source>
        <dbReference type="Proteomes" id="UP000604046"/>
    </source>
</evidence>
<name>A0A812GRX7_9DINO</name>
<reference evidence="2" key="1">
    <citation type="submission" date="2021-02" db="EMBL/GenBank/DDBJ databases">
        <authorList>
            <person name="Dougan E. K."/>
            <person name="Rhodes N."/>
            <person name="Thang M."/>
            <person name="Chan C."/>
        </authorList>
    </citation>
    <scope>NUCLEOTIDE SEQUENCE</scope>
</reference>
<keyword evidence="1" id="KW-0472">Membrane</keyword>
<evidence type="ECO:0008006" key="4">
    <source>
        <dbReference type="Google" id="ProtNLM"/>
    </source>
</evidence>
<proteinExistence type="predicted"/>
<dbReference type="AlphaFoldDB" id="A0A812GRX7"/>
<organism evidence="2 3">
    <name type="scientific">Symbiodinium natans</name>
    <dbReference type="NCBI Taxonomy" id="878477"/>
    <lineage>
        <taxon>Eukaryota</taxon>
        <taxon>Sar</taxon>
        <taxon>Alveolata</taxon>
        <taxon>Dinophyceae</taxon>
        <taxon>Suessiales</taxon>
        <taxon>Symbiodiniaceae</taxon>
        <taxon>Symbiodinium</taxon>
    </lineage>
</organism>
<evidence type="ECO:0000256" key="1">
    <source>
        <dbReference type="SAM" id="Phobius"/>
    </source>
</evidence>
<dbReference type="Proteomes" id="UP000604046">
    <property type="component" value="Unassembled WGS sequence"/>
</dbReference>
<keyword evidence="1" id="KW-0812">Transmembrane</keyword>
<dbReference type="EMBL" id="CAJNDS010000041">
    <property type="protein sequence ID" value="CAE6930848.1"/>
    <property type="molecule type" value="Genomic_DNA"/>
</dbReference>
<feature type="transmembrane region" description="Helical" evidence="1">
    <location>
        <begin position="393"/>
        <end position="412"/>
    </location>
</feature>
<keyword evidence="3" id="KW-1185">Reference proteome</keyword>
<sequence>MQGAQKVVDDSFSPVDHLPRSIYQFLAPIADSTCQGMFSCLCVVAGALPALCNGASVQLWSQKPTPLACVMIQVAPPQKGKSRLWQVVEEMLDTCDDVVSEMAQQVADRAPPPERDANHDGGKPQVKATVKSISLQSFTFTEFFFRCSAEYPQVEWTRGDKKLGGQSFPARLWYGAAFNLDEAYEFLDGLGLLGVTKGEGGKNAALNASALNGLVQSGKMKRGARASTTYGTSRGKHVSLSVVGNGHPSKIIAMERQLQGTHTAACKERFLVCLDHAAPRHAPVAYAPLQDAWTWLPLTSHQAFVFSWQKYLNNPSCAKRELQPQASQASAAEDGFIGPAEGYLISFPDGVESRIRYVARAPGGGEEDVRTEFRISSRWNLADPTDGFDYKGYLYLFGVLLMSGSYYLGVYMRGPRLEYTAKWRS</sequence>
<dbReference type="OrthoDB" id="447601at2759"/>